<dbReference type="Proteomes" id="UP001054945">
    <property type="component" value="Unassembled WGS sequence"/>
</dbReference>
<dbReference type="EMBL" id="BPLR01009694">
    <property type="protein sequence ID" value="GIY33846.1"/>
    <property type="molecule type" value="Genomic_DNA"/>
</dbReference>
<organism evidence="2 3">
    <name type="scientific">Caerostris extrusa</name>
    <name type="common">Bark spider</name>
    <name type="synonym">Caerostris bankana</name>
    <dbReference type="NCBI Taxonomy" id="172846"/>
    <lineage>
        <taxon>Eukaryota</taxon>
        <taxon>Metazoa</taxon>
        <taxon>Ecdysozoa</taxon>
        <taxon>Arthropoda</taxon>
        <taxon>Chelicerata</taxon>
        <taxon>Arachnida</taxon>
        <taxon>Araneae</taxon>
        <taxon>Araneomorphae</taxon>
        <taxon>Entelegynae</taxon>
        <taxon>Araneoidea</taxon>
        <taxon>Araneidae</taxon>
        <taxon>Caerostris</taxon>
    </lineage>
</organism>
<dbReference type="AlphaFoldDB" id="A0AAV4SKW5"/>
<feature type="compositionally biased region" description="Polar residues" evidence="1">
    <location>
        <begin position="1"/>
        <end position="11"/>
    </location>
</feature>
<reference evidence="2 3" key="1">
    <citation type="submission" date="2021-06" db="EMBL/GenBank/DDBJ databases">
        <title>Caerostris extrusa draft genome.</title>
        <authorList>
            <person name="Kono N."/>
            <person name="Arakawa K."/>
        </authorList>
    </citation>
    <scope>NUCLEOTIDE SEQUENCE [LARGE SCALE GENOMIC DNA]</scope>
</reference>
<sequence length="100" mass="11420">MRRKWSSVSDNRLQRTGRREDILSALPPQPPIRGDASSFYAGLHLRKKEAKQEKQRGCGFPPDFLHERLKAGQLPPIMVCPPSTTRFLSCRCSSLKRTKN</sequence>
<protein>
    <submittedName>
        <fullName evidence="2">Uncharacterized protein</fullName>
    </submittedName>
</protein>
<feature type="region of interest" description="Disordered" evidence="1">
    <location>
        <begin position="1"/>
        <end position="34"/>
    </location>
</feature>
<evidence type="ECO:0000313" key="2">
    <source>
        <dbReference type="EMBL" id="GIY33846.1"/>
    </source>
</evidence>
<gene>
    <name evidence="2" type="ORF">CEXT_774931</name>
</gene>
<name>A0AAV4SKW5_CAEEX</name>
<evidence type="ECO:0000256" key="1">
    <source>
        <dbReference type="SAM" id="MobiDB-lite"/>
    </source>
</evidence>
<keyword evidence="3" id="KW-1185">Reference proteome</keyword>
<evidence type="ECO:0000313" key="3">
    <source>
        <dbReference type="Proteomes" id="UP001054945"/>
    </source>
</evidence>
<comment type="caution">
    <text evidence="2">The sequence shown here is derived from an EMBL/GenBank/DDBJ whole genome shotgun (WGS) entry which is preliminary data.</text>
</comment>
<accession>A0AAV4SKW5</accession>
<proteinExistence type="predicted"/>